<dbReference type="SUPFAM" id="SSF50037">
    <property type="entry name" value="C-terminal domain of transcriptional repressors"/>
    <property type="match status" value="1"/>
</dbReference>
<feature type="domain" description="Ferrous iron transporter FeoA-like" evidence="2">
    <location>
        <begin position="11"/>
        <end position="89"/>
    </location>
</feature>
<dbReference type="Proteomes" id="UP000199531">
    <property type="component" value="Unassembled WGS sequence"/>
</dbReference>
<name>A0A1H8ILW0_9BURK</name>
<dbReference type="PANTHER" id="PTHR42954:SF2">
    <property type="entry name" value="FE(2+) TRANSPORT PROTEIN A"/>
    <property type="match status" value="1"/>
</dbReference>
<keyword evidence="1" id="KW-0408">Iron</keyword>
<dbReference type="PANTHER" id="PTHR42954">
    <property type="entry name" value="FE(2+) TRANSPORT PROTEIN A"/>
    <property type="match status" value="1"/>
</dbReference>
<reference evidence="3 4" key="1">
    <citation type="submission" date="2016-10" db="EMBL/GenBank/DDBJ databases">
        <authorList>
            <person name="de Groot N.N."/>
        </authorList>
    </citation>
    <scope>NUCLEOTIDE SEQUENCE [LARGE SCALE GENOMIC DNA]</scope>
    <source>
        <strain evidence="3 4">DSM 15123</strain>
    </source>
</reference>
<dbReference type="InterPro" id="IPR008988">
    <property type="entry name" value="Transcriptional_repressor_C"/>
</dbReference>
<dbReference type="OrthoDB" id="559009at2"/>
<dbReference type="AlphaFoldDB" id="A0A1H8ILW0"/>
<dbReference type="STRING" id="1121117.SAMN02745977_01792"/>
<dbReference type="InterPro" id="IPR038157">
    <property type="entry name" value="FeoA_core_dom"/>
</dbReference>
<gene>
    <name evidence="3" type="ORF">SAMN02745977_01792</name>
</gene>
<evidence type="ECO:0000313" key="3">
    <source>
        <dbReference type="EMBL" id="SEN68937.1"/>
    </source>
</evidence>
<dbReference type="RefSeq" id="WP_091816827.1">
    <property type="nucleotide sequence ID" value="NZ_FOCW01000004.1"/>
</dbReference>
<evidence type="ECO:0000256" key="1">
    <source>
        <dbReference type="ARBA" id="ARBA00023004"/>
    </source>
</evidence>
<organism evidence="3 4">
    <name type="scientific">Brachymonas denitrificans DSM 15123</name>
    <dbReference type="NCBI Taxonomy" id="1121117"/>
    <lineage>
        <taxon>Bacteria</taxon>
        <taxon>Pseudomonadati</taxon>
        <taxon>Pseudomonadota</taxon>
        <taxon>Betaproteobacteria</taxon>
        <taxon>Burkholderiales</taxon>
        <taxon>Comamonadaceae</taxon>
        <taxon>Brachymonas</taxon>
    </lineage>
</organism>
<dbReference type="GO" id="GO:0046914">
    <property type="term" value="F:transition metal ion binding"/>
    <property type="evidence" value="ECO:0007669"/>
    <property type="project" value="InterPro"/>
</dbReference>
<dbReference type="InterPro" id="IPR007167">
    <property type="entry name" value="Fe-transptr_FeoA-like"/>
</dbReference>
<evidence type="ECO:0000259" key="2">
    <source>
        <dbReference type="SMART" id="SM00899"/>
    </source>
</evidence>
<sequence length="95" mass="10218">MQHSQQGAEGMRLHALPIGQWATVRRVLPGAGGEDDALMLRLLEIGFVPGEPVRIMASAGFGRDPLAVRVGHTTFALRRHEADRICVTPGVADAH</sequence>
<evidence type="ECO:0000313" key="4">
    <source>
        <dbReference type="Proteomes" id="UP000199531"/>
    </source>
</evidence>
<accession>A0A1H8ILW0</accession>
<keyword evidence="4" id="KW-1185">Reference proteome</keyword>
<dbReference type="EMBL" id="FOCW01000004">
    <property type="protein sequence ID" value="SEN68937.1"/>
    <property type="molecule type" value="Genomic_DNA"/>
</dbReference>
<dbReference type="Pfam" id="PF04023">
    <property type="entry name" value="FeoA"/>
    <property type="match status" value="1"/>
</dbReference>
<dbReference type="InterPro" id="IPR052713">
    <property type="entry name" value="FeoA"/>
</dbReference>
<proteinExistence type="predicted"/>
<protein>
    <submittedName>
        <fullName evidence="3">Ferrous iron transport protein A</fullName>
    </submittedName>
</protein>
<dbReference type="Gene3D" id="2.30.30.90">
    <property type="match status" value="1"/>
</dbReference>
<dbReference type="SMART" id="SM00899">
    <property type="entry name" value="FeoA"/>
    <property type="match status" value="1"/>
</dbReference>